<dbReference type="EMBL" id="CM004473">
    <property type="protein sequence ID" value="OCT82123.1"/>
    <property type="molecule type" value="Genomic_DNA"/>
</dbReference>
<name>A0A974CZ81_XENLA</name>
<protein>
    <recommendedName>
        <fullName evidence="3">Reverse transcriptase domain-containing protein</fullName>
    </recommendedName>
</protein>
<dbReference type="PANTHER" id="PTHR21301:SF12">
    <property type="match status" value="1"/>
</dbReference>
<proteinExistence type="predicted"/>
<accession>A0A974CZ81</accession>
<reference evidence="2" key="1">
    <citation type="journal article" date="2016" name="Nature">
        <title>Genome evolution in the allotetraploid frog Xenopus laevis.</title>
        <authorList>
            <person name="Session A.M."/>
            <person name="Uno Y."/>
            <person name="Kwon T."/>
            <person name="Chapman J.A."/>
            <person name="Toyoda A."/>
            <person name="Takahashi S."/>
            <person name="Fukui A."/>
            <person name="Hikosaka A."/>
            <person name="Suzuki A."/>
            <person name="Kondo M."/>
            <person name="van Heeringen S.J."/>
            <person name="Quigley I."/>
            <person name="Heinz S."/>
            <person name="Ogino H."/>
            <person name="Ochi H."/>
            <person name="Hellsten U."/>
            <person name="Lyons J.B."/>
            <person name="Simakov O."/>
            <person name="Putnam N."/>
            <person name="Stites J."/>
            <person name="Kuroki Y."/>
            <person name="Tanaka T."/>
            <person name="Michiue T."/>
            <person name="Watanabe M."/>
            <person name="Bogdanovic O."/>
            <person name="Lister R."/>
            <person name="Georgiou G."/>
            <person name="Paranjpe S.S."/>
            <person name="van Kruijsbergen I."/>
            <person name="Shu S."/>
            <person name="Carlson J."/>
            <person name="Kinoshita T."/>
            <person name="Ohta Y."/>
            <person name="Mawaribuchi S."/>
            <person name="Jenkins J."/>
            <person name="Grimwood J."/>
            <person name="Schmutz J."/>
            <person name="Mitros T."/>
            <person name="Mozaffari S.V."/>
            <person name="Suzuki Y."/>
            <person name="Haramoto Y."/>
            <person name="Yamamoto T.S."/>
            <person name="Takagi C."/>
            <person name="Heald R."/>
            <person name="Miller K."/>
            <person name="Haudenschild C."/>
            <person name="Kitzman J."/>
            <person name="Nakayama T."/>
            <person name="Izutsu Y."/>
            <person name="Robert J."/>
            <person name="Fortriede J."/>
            <person name="Burns K."/>
            <person name="Lotay V."/>
            <person name="Karimi K."/>
            <person name="Yasuoka Y."/>
            <person name="Dichmann D.S."/>
            <person name="Flajnik M.F."/>
            <person name="Houston D.W."/>
            <person name="Shendure J."/>
            <person name="DuPasquier L."/>
            <person name="Vize P.D."/>
            <person name="Zorn A.M."/>
            <person name="Ito M."/>
            <person name="Marcotte E.M."/>
            <person name="Wallingford J.B."/>
            <person name="Ito Y."/>
            <person name="Asashima M."/>
            <person name="Ueno N."/>
            <person name="Matsuda Y."/>
            <person name="Veenstra G.J."/>
            <person name="Fujiyama A."/>
            <person name="Harland R.M."/>
            <person name="Taira M."/>
            <person name="Rokhsar D.S."/>
        </authorList>
    </citation>
    <scope>NUCLEOTIDE SEQUENCE [LARGE SCALE GENOMIC DNA]</scope>
    <source>
        <strain evidence="2">J</strain>
    </source>
</reference>
<dbReference type="AlphaFoldDB" id="A0A974CZ81"/>
<evidence type="ECO:0008006" key="3">
    <source>
        <dbReference type="Google" id="ProtNLM"/>
    </source>
</evidence>
<evidence type="ECO:0000313" key="2">
    <source>
        <dbReference type="Proteomes" id="UP000694892"/>
    </source>
</evidence>
<organism evidence="1 2">
    <name type="scientific">Xenopus laevis</name>
    <name type="common">African clawed frog</name>
    <dbReference type="NCBI Taxonomy" id="8355"/>
    <lineage>
        <taxon>Eukaryota</taxon>
        <taxon>Metazoa</taxon>
        <taxon>Chordata</taxon>
        <taxon>Craniata</taxon>
        <taxon>Vertebrata</taxon>
        <taxon>Euteleostomi</taxon>
        <taxon>Amphibia</taxon>
        <taxon>Batrachia</taxon>
        <taxon>Anura</taxon>
        <taxon>Pipoidea</taxon>
        <taxon>Pipidae</taxon>
        <taxon>Xenopodinae</taxon>
        <taxon>Xenopus</taxon>
        <taxon>Xenopus</taxon>
    </lineage>
</organism>
<dbReference type="Proteomes" id="UP000694892">
    <property type="component" value="Chromosome 4S"/>
</dbReference>
<evidence type="ECO:0000313" key="1">
    <source>
        <dbReference type="EMBL" id="OCT82123.1"/>
    </source>
</evidence>
<dbReference type="PANTHER" id="PTHR21301">
    <property type="entry name" value="REVERSE TRANSCRIPTASE"/>
    <property type="match status" value="1"/>
</dbReference>
<sequence length="274" mass="31126">MTQLTILLATPGHSMGGTVALSFRNIFVYDLEQKLFIKGSYNSHIIKYWRFVDNVLIIWKGTETEFHQMIEEANQKYSTIKFTSEISASSINFLDVNISVHGQQIVTQIFSNTTVRNTLLSCDSFHNPNIINAIPKGRSLRDILCPSNCLNKTTRFMGTTKKGTFPCLSCICCSSIMKGNTVSHPTKGTPHKVERFSTCDTKYVVYMLKCPCEHRNNIRNFKIDIATDTSVSRNFYNEGHNNYYTNGRHIGLNNEYSTLAPIGLNDYWSLSPFL</sequence>
<gene>
    <name evidence="1" type="ORF">XELAEV_18024634mg</name>
</gene>